<dbReference type="AlphaFoldDB" id="A0A4Z2E416"/>
<protein>
    <submittedName>
        <fullName evidence="3">Uncharacterized protein</fullName>
    </submittedName>
</protein>
<dbReference type="Proteomes" id="UP000314294">
    <property type="component" value="Unassembled WGS sequence"/>
</dbReference>
<name>A0A4Z2E416_9TELE</name>
<reference evidence="3 4" key="1">
    <citation type="submission" date="2019-03" db="EMBL/GenBank/DDBJ databases">
        <title>First draft genome of Liparis tanakae, snailfish: a comprehensive survey of snailfish specific genes.</title>
        <authorList>
            <person name="Kim W."/>
            <person name="Song I."/>
            <person name="Jeong J.-H."/>
            <person name="Kim D."/>
            <person name="Kim S."/>
            <person name="Ryu S."/>
            <person name="Song J.Y."/>
            <person name="Lee S.K."/>
        </authorList>
    </citation>
    <scope>NUCLEOTIDE SEQUENCE [LARGE SCALE GENOMIC DNA]</scope>
    <source>
        <tissue evidence="3">Muscle</tissue>
    </source>
</reference>
<keyword evidence="2" id="KW-0732">Signal</keyword>
<organism evidence="3 4">
    <name type="scientific">Liparis tanakae</name>
    <name type="common">Tanaka's snailfish</name>
    <dbReference type="NCBI Taxonomy" id="230148"/>
    <lineage>
        <taxon>Eukaryota</taxon>
        <taxon>Metazoa</taxon>
        <taxon>Chordata</taxon>
        <taxon>Craniata</taxon>
        <taxon>Vertebrata</taxon>
        <taxon>Euteleostomi</taxon>
        <taxon>Actinopterygii</taxon>
        <taxon>Neopterygii</taxon>
        <taxon>Teleostei</taxon>
        <taxon>Neoteleostei</taxon>
        <taxon>Acanthomorphata</taxon>
        <taxon>Eupercaria</taxon>
        <taxon>Perciformes</taxon>
        <taxon>Cottioidei</taxon>
        <taxon>Cottales</taxon>
        <taxon>Liparidae</taxon>
        <taxon>Liparis</taxon>
    </lineage>
</organism>
<proteinExistence type="predicted"/>
<sequence length="175" mass="18130">MSSTWSFLKGSWFGALTSVTSGRPPEGEVVSVLLLSTSVRTAGRAEDMTAPPGAAYNDAVGRIRPAGLVLDSCGPEGLVPQELLSTLSVAVNSIAQQPGVSVRQTRVEQRAGATARREAAGPFRVLVALGGRDPGVRCRRERGKGKKFESDSINATGEQGGSSGHGRAALILLAC</sequence>
<accession>A0A4Z2E416</accession>
<evidence type="ECO:0000313" key="3">
    <source>
        <dbReference type="EMBL" id="TNN23374.1"/>
    </source>
</evidence>
<dbReference type="EMBL" id="SRLO01018706">
    <property type="protein sequence ID" value="TNN23374.1"/>
    <property type="molecule type" value="Genomic_DNA"/>
</dbReference>
<evidence type="ECO:0000256" key="1">
    <source>
        <dbReference type="SAM" id="MobiDB-lite"/>
    </source>
</evidence>
<comment type="caution">
    <text evidence="3">The sequence shown here is derived from an EMBL/GenBank/DDBJ whole genome shotgun (WGS) entry which is preliminary data.</text>
</comment>
<feature type="chain" id="PRO_5021340677" evidence="2">
    <location>
        <begin position="23"/>
        <end position="175"/>
    </location>
</feature>
<feature type="signal peptide" evidence="2">
    <location>
        <begin position="1"/>
        <end position="22"/>
    </location>
</feature>
<keyword evidence="4" id="KW-1185">Reference proteome</keyword>
<evidence type="ECO:0000313" key="4">
    <source>
        <dbReference type="Proteomes" id="UP000314294"/>
    </source>
</evidence>
<evidence type="ECO:0000256" key="2">
    <source>
        <dbReference type="SAM" id="SignalP"/>
    </source>
</evidence>
<gene>
    <name evidence="3" type="ORF">EYF80_066507</name>
</gene>
<feature type="region of interest" description="Disordered" evidence="1">
    <location>
        <begin position="140"/>
        <end position="164"/>
    </location>
</feature>